<proteinExistence type="inferred from homology"/>
<reference evidence="9" key="1">
    <citation type="journal article" date="2012" name="Science">
        <title>The Paleozoic origin of enzymatic lignin decomposition reconstructed from 31 fungal genomes.</title>
        <authorList>
            <person name="Floudas D."/>
            <person name="Binder M."/>
            <person name="Riley R."/>
            <person name="Barry K."/>
            <person name="Blanchette R.A."/>
            <person name="Henrissat B."/>
            <person name="Martinez A.T."/>
            <person name="Otillar R."/>
            <person name="Spatafora J.W."/>
            <person name="Yadav J.S."/>
            <person name="Aerts A."/>
            <person name="Benoit I."/>
            <person name="Boyd A."/>
            <person name="Carlson A."/>
            <person name="Copeland A."/>
            <person name="Coutinho P.M."/>
            <person name="de Vries R.P."/>
            <person name="Ferreira P."/>
            <person name="Findley K."/>
            <person name="Foster B."/>
            <person name="Gaskell J."/>
            <person name="Glotzer D."/>
            <person name="Gorecki P."/>
            <person name="Heitman J."/>
            <person name="Hesse C."/>
            <person name="Hori C."/>
            <person name="Igarashi K."/>
            <person name="Jurgens J.A."/>
            <person name="Kallen N."/>
            <person name="Kersten P."/>
            <person name="Kohler A."/>
            <person name="Kuees U."/>
            <person name="Kumar T.K.A."/>
            <person name="Kuo A."/>
            <person name="LaButti K."/>
            <person name="Larrondo L.F."/>
            <person name="Lindquist E."/>
            <person name="Ling A."/>
            <person name="Lombard V."/>
            <person name="Lucas S."/>
            <person name="Lundell T."/>
            <person name="Martin R."/>
            <person name="McLaughlin D.J."/>
            <person name="Morgenstern I."/>
            <person name="Morin E."/>
            <person name="Murat C."/>
            <person name="Nagy L.G."/>
            <person name="Nolan M."/>
            <person name="Ohm R.A."/>
            <person name="Patyshakuliyeva A."/>
            <person name="Rokas A."/>
            <person name="Ruiz-Duenas F.J."/>
            <person name="Sabat G."/>
            <person name="Salamov A."/>
            <person name="Samejima M."/>
            <person name="Schmutz J."/>
            <person name="Slot J.C."/>
            <person name="St John F."/>
            <person name="Stenlid J."/>
            <person name="Sun H."/>
            <person name="Sun S."/>
            <person name="Syed K."/>
            <person name="Tsang A."/>
            <person name="Wiebenga A."/>
            <person name="Young D."/>
            <person name="Pisabarro A."/>
            <person name="Eastwood D.C."/>
            <person name="Martin F."/>
            <person name="Cullen D."/>
            <person name="Grigoriev I.V."/>
            <person name="Hibbett D.S."/>
        </authorList>
    </citation>
    <scope>NUCLEOTIDE SEQUENCE [LARGE SCALE GENOMIC DNA]</scope>
    <source>
        <strain evidence="9">RWD-64-598 SS2</strain>
    </source>
</reference>
<evidence type="ECO:0000256" key="4">
    <source>
        <dbReference type="ARBA" id="ARBA00023125"/>
    </source>
</evidence>
<feature type="domain" description="Replication protein A C-terminal" evidence="7">
    <location>
        <begin position="172"/>
        <end position="262"/>
    </location>
</feature>
<protein>
    <submittedName>
        <fullName evidence="8">Replication protein A subunit RPA32</fullName>
    </submittedName>
</protein>
<keyword evidence="5" id="KW-0539">Nucleus</keyword>
<comment type="caution">
    <text evidence="8">The sequence shown here is derived from an EMBL/GenBank/DDBJ whole genome shotgun (WGS) entry which is preliminary data.</text>
</comment>
<dbReference type="PANTHER" id="PTHR13989">
    <property type="entry name" value="REPLICATION PROTEIN A-RELATED"/>
    <property type="match status" value="1"/>
</dbReference>
<dbReference type="RefSeq" id="XP_007764282.1">
    <property type="nucleotide sequence ID" value="XM_007766092.1"/>
</dbReference>
<evidence type="ECO:0000313" key="8">
    <source>
        <dbReference type="EMBL" id="EIW85128.1"/>
    </source>
</evidence>
<evidence type="ECO:0000256" key="1">
    <source>
        <dbReference type="ARBA" id="ARBA00004123"/>
    </source>
</evidence>
<dbReference type="SUPFAM" id="SSF50249">
    <property type="entry name" value="Nucleic acid-binding proteins"/>
    <property type="match status" value="1"/>
</dbReference>
<keyword evidence="3" id="KW-0235">DNA replication</keyword>
<name>A0A5M3N174_CONPW</name>
<organism evidence="8 9">
    <name type="scientific">Coniophora puteana (strain RWD-64-598)</name>
    <name type="common">Brown rot fungus</name>
    <dbReference type="NCBI Taxonomy" id="741705"/>
    <lineage>
        <taxon>Eukaryota</taxon>
        <taxon>Fungi</taxon>
        <taxon>Dikarya</taxon>
        <taxon>Basidiomycota</taxon>
        <taxon>Agaricomycotina</taxon>
        <taxon>Agaricomycetes</taxon>
        <taxon>Agaricomycetidae</taxon>
        <taxon>Boletales</taxon>
        <taxon>Coniophorineae</taxon>
        <taxon>Coniophoraceae</taxon>
        <taxon>Coniophora</taxon>
    </lineage>
</organism>
<dbReference type="GO" id="GO:0000724">
    <property type="term" value="P:double-strand break repair via homologous recombination"/>
    <property type="evidence" value="ECO:0007669"/>
    <property type="project" value="TreeGrafter"/>
</dbReference>
<dbReference type="GO" id="GO:0006260">
    <property type="term" value="P:DNA replication"/>
    <property type="evidence" value="ECO:0007669"/>
    <property type="project" value="UniProtKB-KW"/>
</dbReference>
<dbReference type="KEGG" id="cput:CONPUDRAFT_79824"/>
<dbReference type="Gene3D" id="2.40.50.140">
    <property type="entry name" value="Nucleic acid-binding proteins"/>
    <property type="match status" value="1"/>
</dbReference>
<dbReference type="Pfam" id="PF08784">
    <property type="entry name" value="RPA_C"/>
    <property type="match status" value="1"/>
</dbReference>
<feature type="region of interest" description="Disordered" evidence="6">
    <location>
        <begin position="1"/>
        <end position="34"/>
    </location>
</feature>
<gene>
    <name evidence="8" type="ORF">CONPUDRAFT_79824</name>
</gene>
<accession>A0A5M3N174</accession>
<dbReference type="OMA" id="SFGNKRY"/>
<dbReference type="GO" id="GO:0035861">
    <property type="term" value="C:site of double-strand break"/>
    <property type="evidence" value="ECO:0007669"/>
    <property type="project" value="TreeGrafter"/>
</dbReference>
<dbReference type="SUPFAM" id="SSF46785">
    <property type="entry name" value="Winged helix' DNA-binding domain"/>
    <property type="match status" value="1"/>
</dbReference>
<dbReference type="PIRSF" id="PIRSF036949">
    <property type="entry name" value="RPA32"/>
    <property type="match status" value="1"/>
</dbReference>
<dbReference type="InterPro" id="IPR012340">
    <property type="entry name" value="NA-bd_OB-fold"/>
</dbReference>
<dbReference type="GO" id="GO:0005662">
    <property type="term" value="C:DNA replication factor A complex"/>
    <property type="evidence" value="ECO:0007669"/>
    <property type="project" value="TreeGrafter"/>
</dbReference>
<dbReference type="AlphaFoldDB" id="A0A5M3N174"/>
<dbReference type="InterPro" id="IPR040260">
    <property type="entry name" value="RFA2-like"/>
</dbReference>
<evidence type="ECO:0000256" key="2">
    <source>
        <dbReference type="ARBA" id="ARBA00007815"/>
    </source>
</evidence>
<dbReference type="Gene3D" id="1.10.10.10">
    <property type="entry name" value="Winged helix-like DNA-binding domain superfamily/Winged helix DNA-binding domain"/>
    <property type="match status" value="1"/>
</dbReference>
<dbReference type="InterPro" id="IPR014646">
    <property type="entry name" value="Rfa2/RPA32"/>
</dbReference>
<dbReference type="GeneID" id="19209987"/>
<comment type="similarity">
    <text evidence="2">Belongs to the replication factor A protein 2 family.</text>
</comment>
<evidence type="ECO:0000259" key="7">
    <source>
        <dbReference type="Pfam" id="PF08784"/>
    </source>
</evidence>
<dbReference type="OrthoDB" id="25571at2759"/>
<dbReference type="GO" id="GO:0003697">
    <property type="term" value="F:single-stranded DNA binding"/>
    <property type="evidence" value="ECO:0007669"/>
    <property type="project" value="TreeGrafter"/>
</dbReference>
<evidence type="ECO:0000256" key="6">
    <source>
        <dbReference type="SAM" id="MobiDB-lite"/>
    </source>
</evidence>
<dbReference type="Proteomes" id="UP000053558">
    <property type="component" value="Unassembled WGS sequence"/>
</dbReference>
<comment type="subcellular location">
    <subcellularLocation>
        <location evidence="1">Nucleus</location>
    </subcellularLocation>
</comment>
<evidence type="ECO:0000256" key="5">
    <source>
        <dbReference type="ARBA" id="ARBA00023242"/>
    </source>
</evidence>
<feature type="compositionally biased region" description="Gly residues" evidence="6">
    <location>
        <begin position="7"/>
        <end position="17"/>
    </location>
</feature>
<keyword evidence="4" id="KW-0238">DNA-binding</keyword>
<evidence type="ECO:0000256" key="3">
    <source>
        <dbReference type="ARBA" id="ARBA00022705"/>
    </source>
</evidence>
<dbReference type="InterPro" id="IPR036388">
    <property type="entry name" value="WH-like_DNA-bd_sf"/>
</dbReference>
<evidence type="ECO:0000313" key="9">
    <source>
        <dbReference type="Proteomes" id="UP000053558"/>
    </source>
</evidence>
<dbReference type="GO" id="GO:0000781">
    <property type="term" value="C:chromosome, telomeric region"/>
    <property type="evidence" value="ECO:0007669"/>
    <property type="project" value="TreeGrafter"/>
</dbReference>
<keyword evidence="9" id="KW-1185">Reference proteome</keyword>
<dbReference type="GO" id="GO:0006289">
    <property type="term" value="P:nucleotide-excision repair"/>
    <property type="evidence" value="ECO:0007669"/>
    <property type="project" value="TreeGrafter"/>
</dbReference>
<dbReference type="EMBL" id="JH711574">
    <property type="protein sequence ID" value="EIW85128.1"/>
    <property type="molecule type" value="Genomic_DNA"/>
</dbReference>
<sequence>MSQPNEYGGGYLTGGSPYGSAAGSPGGAGRRSDVSHSLRPLTIFQLLNATQAHSDAEWMLEDTEIGHVTCVAHVVSVQNQATNNVYGLDDGTGHIEARHWTDSSLEEDVDKGAGIKEGTYVRVLGNLKMFGSKRYINVNHIRPAKSADEIYFHLLEVMTVTLMWERGSPLRPGQQASETVGSHSVAQSDYTAQSHGGAINSQWAHLPELNRNILQFIINQPATEEGVNSAAILRALKATALALDQAIEQLMDDGLIYTTIDESHFRLVQV</sequence>
<dbReference type="InterPro" id="IPR014892">
    <property type="entry name" value="RPA_C"/>
</dbReference>
<dbReference type="CDD" id="cd04478">
    <property type="entry name" value="RPA2_DBD_D"/>
    <property type="match status" value="1"/>
</dbReference>
<dbReference type="PANTHER" id="PTHR13989:SF16">
    <property type="entry name" value="REPLICATION PROTEIN A2"/>
    <property type="match status" value="1"/>
</dbReference>
<dbReference type="InterPro" id="IPR036390">
    <property type="entry name" value="WH_DNA-bd_sf"/>
</dbReference>